<evidence type="ECO:0000313" key="2">
    <source>
        <dbReference type="EMBL" id="VFR57842.1"/>
    </source>
</evidence>
<dbReference type="NCBIfam" id="NF033894">
    <property type="entry name" value="Eex_IncN"/>
    <property type="match status" value="1"/>
</dbReference>
<gene>
    <name evidence="1" type="ORF">ANK1_3699</name>
    <name evidence="2" type="ORF">ANK2_3700</name>
    <name evidence="3" type="ORF">ISE1_3857</name>
    <name evidence="4" type="ORF">ISE2_3839</name>
</gene>
<dbReference type="AlphaFoldDB" id="A0A484QG27"/>
<evidence type="ECO:0000313" key="4">
    <source>
        <dbReference type="EMBL" id="VFR97603.1"/>
    </source>
</evidence>
<evidence type="ECO:0000313" key="1">
    <source>
        <dbReference type="EMBL" id="VFR36706.1"/>
    </source>
</evidence>
<proteinExistence type="predicted"/>
<accession>A0A484QG27</accession>
<organism evidence="1">
    <name type="scientific">plant metagenome</name>
    <dbReference type="NCBI Taxonomy" id="1297885"/>
    <lineage>
        <taxon>unclassified sequences</taxon>
        <taxon>metagenomes</taxon>
        <taxon>organismal metagenomes</taxon>
    </lineage>
</organism>
<name>A0A484QG27_9ZZZZ</name>
<dbReference type="InterPro" id="IPR047937">
    <property type="entry name" value="Eex_IncN-like"/>
</dbReference>
<dbReference type="EMBL" id="CAADIM010000015">
    <property type="protein sequence ID" value="VFR79398.1"/>
    <property type="molecule type" value="Genomic_DNA"/>
</dbReference>
<evidence type="ECO:0000313" key="3">
    <source>
        <dbReference type="EMBL" id="VFR79398.1"/>
    </source>
</evidence>
<sequence length="86" mass="9348">MKNIIFPFFIVLSLAACGDNTPVQTVDWYKTHDPERKAMIAKCEANPGELAGSANCINAKTAANHLAVEKRGYFDLTPINPLKGGQ</sequence>
<reference evidence="1" key="1">
    <citation type="submission" date="2019-03" db="EMBL/GenBank/DDBJ databases">
        <authorList>
            <person name="Danneels B."/>
        </authorList>
    </citation>
    <scope>NUCLEOTIDE SEQUENCE</scope>
</reference>
<dbReference type="EMBL" id="CAADIN010000041">
    <property type="protein sequence ID" value="VFR97603.1"/>
    <property type="molecule type" value="Genomic_DNA"/>
</dbReference>
<dbReference type="EMBL" id="CAADIF010000001">
    <property type="protein sequence ID" value="VFR57842.1"/>
    <property type="molecule type" value="Genomic_DNA"/>
</dbReference>
<dbReference type="EMBL" id="CAADIA010000009">
    <property type="protein sequence ID" value="VFR36706.1"/>
    <property type="molecule type" value="Genomic_DNA"/>
</dbReference>
<protein>
    <submittedName>
        <fullName evidence="1">IncQ plasmid conjugative transfer protein TraG</fullName>
    </submittedName>
</protein>
<dbReference type="PROSITE" id="PS51257">
    <property type="entry name" value="PROKAR_LIPOPROTEIN"/>
    <property type="match status" value="1"/>
</dbReference>